<dbReference type="Pfam" id="PF05534">
    <property type="entry name" value="HicB"/>
    <property type="match status" value="1"/>
</dbReference>
<dbReference type="InterPro" id="IPR008651">
    <property type="entry name" value="Uncharacterised_HicB"/>
</dbReference>
<comment type="caution">
    <text evidence="1">The sequence shown here is derived from an EMBL/GenBank/DDBJ whole genome shotgun (WGS) entry which is preliminary data.</text>
</comment>
<evidence type="ECO:0000313" key="1">
    <source>
        <dbReference type="EMBL" id="MPQ83731.1"/>
    </source>
</evidence>
<dbReference type="GO" id="GO:0006355">
    <property type="term" value="P:regulation of DNA-templated transcription"/>
    <property type="evidence" value="ECO:0007669"/>
    <property type="project" value="InterPro"/>
</dbReference>
<dbReference type="AlphaFoldDB" id="A0A5N7JQX3"/>
<dbReference type="SUPFAM" id="SSF143100">
    <property type="entry name" value="TTHA1013/TTHA0281-like"/>
    <property type="match status" value="1"/>
</dbReference>
<name>A0A5N7JQX3_9PSED</name>
<dbReference type="Proteomes" id="UP000325438">
    <property type="component" value="Unassembled WGS sequence"/>
</dbReference>
<dbReference type="InterPro" id="IPR013321">
    <property type="entry name" value="Arc_rbn_hlx_hlx"/>
</dbReference>
<dbReference type="InterPro" id="IPR035069">
    <property type="entry name" value="TTHA1013/TTHA0281-like"/>
</dbReference>
<accession>A0A5N7JQX3</accession>
<reference evidence="1 2" key="1">
    <citation type="submission" date="2019-09" db="EMBL/GenBank/DDBJ databases">
        <title>The draft genomes of Allium pathogen Pseudomonas sp.</title>
        <authorList>
            <person name="Fujikawa T."/>
            <person name="Sawada H."/>
        </authorList>
    </citation>
    <scope>NUCLEOTIDE SEQUENCE [LARGE SCALE GENOMIC DNA]</scope>
    <source>
        <strain evidence="1 2">MAFF 730085</strain>
    </source>
</reference>
<dbReference type="RefSeq" id="WP_058413935.1">
    <property type="nucleotide sequence ID" value="NZ_VUBA01000041.1"/>
</dbReference>
<organism evidence="1 2">
    <name type="scientific">Pseudomonas kitaguniensis</name>
    <dbReference type="NCBI Taxonomy" id="2607908"/>
    <lineage>
        <taxon>Bacteria</taxon>
        <taxon>Pseudomonadati</taxon>
        <taxon>Pseudomonadota</taxon>
        <taxon>Gammaproteobacteria</taxon>
        <taxon>Pseudomonadales</taxon>
        <taxon>Pseudomonadaceae</taxon>
        <taxon>Pseudomonas</taxon>
    </lineage>
</organism>
<sequence>MNNPLKYKGYIGSIEASLEDNCLFGKILFIKALVSYEGNTVAALDVAFREAVDDYLSTCQTLGQTPEKPCKGSFNVRVGHDLHLAAALAAIRKKVTLNDLTRQALNEFLQQHCAEPAPAIG</sequence>
<evidence type="ECO:0000313" key="2">
    <source>
        <dbReference type="Proteomes" id="UP000325438"/>
    </source>
</evidence>
<dbReference type="Gene3D" id="1.10.1220.10">
    <property type="entry name" value="Met repressor-like"/>
    <property type="match status" value="1"/>
</dbReference>
<dbReference type="EMBL" id="VUBA01000041">
    <property type="protein sequence ID" value="MPQ83731.1"/>
    <property type="molecule type" value="Genomic_DNA"/>
</dbReference>
<proteinExistence type="predicted"/>
<protein>
    <submittedName>
        <fullName evidence="1">Type II toxin-antitoxin system HicB family antitoxin</fullName>
    </submittedName>
</protein>
<gene>
    <name evidence="1" type="ORF">F0170_06880</name>
</gene>